<evidence type="ECO:0000313" key="1">
    <source>
        <dbReference type="EMBL" id="CAD8129930.1"/>
    </source>
</evidence>
<proteinExistence type="predicted"/>
<dbReference type="Proteomes" id="UP000692954">
    <property type="component" value="Unassembled WGS sequence"/>
</dbReference>
<gene>
    <name evidence="1" type="ORF">PSON_ATCC_30995.1.T2520001</name>
</gene>
<dbReference type="AlphaFoldDB" id="A0A8S1RRK1"/>
<comment type="caution">
    <text evidence="1">The sequence shown here is derived from an EMBL/GenBank/DDBJ whole genome shotgun (WGS) entry which is preliminary data.</text>
</comment>
<reference evidence="1" key="1">
    <citation type="submission" date="2021-01" db="EMBL/GenBank/DDBJ databases">
        <authorList>
            <consortium name="Genoscope - CEA"/>
            <person name="William W."/>
        </authorList>
    </citation>
    <scope>NUCLEOTIDE SEQUENCE</scope>
</reference>
<sequence length="100" mass="12138">MNRFIETSKVYKKILLSGYVIKQNILKIMMKINWSRFLWNFQFIRKEDIEIGGINKNEMLICIQIKREFVQCLKGKQIQIRKKYENNQNENLQVQIISQI</sequence>
<keyword evidence="2" id="KW-1185">Reference proteome</keyword>
<organism evidence="1 2">
    <name type="scientific">Paramecium sonneborni</name>
    <dbReference type="NCBI Taxonomy" id="65129"/>
    <lineage>
        <taxon>Eukaryota</taxon>
        <taxon>Sar</taxon>
        <taxon>Alveolata</taxon>
        <taxon>Ciliophora</taxon>
        <taxon>Intramacronucleata</taxon>
        <taxon>Oligohymenophorea</taxon>
        <taxon>Peniculida</taxon>
        <taxon>Parameciidae</taxon>
        <taxon>Paramecium</taxon>
    </lineage>
</organism>
<protein>
    <submittedName>
        <fullName evidence="1">Uncharacterized protein</fullName>
    </submittedName>
</protein>
<dbReference type="EMBL" id="CAJJDN010000252">
    <property type="protein sequence ID" value="CAD8129930.1"/>
    <property type="molecule type" value="Genomic_DNA"/>
</dbReference>
<name>A0A8S1RRK1_9CILI</name>
<accession>A0A8S1RRK1</accession>
<evidence type="ECO:0000313" key="2">
    <source>
        <dbReference type="Proteomes" id="UP000692954"/>
    </source>
</evidence>